<evidence type="ECO:0000259" key="4">
    <source>
        <dbReference type="PROSITE" id="PS51767"/>
    </source>
</evidence>
<feature type="region of interest" description="Disordered" evidence="1">
    <location>
        <begin position="568"/>
        <end position="609"/>
    </location>
</feature>
<keyword evidence="5" id="KW-0645">Protease</keyword>
<keyword evidence="5" id="KW-0378">Hydrolase</keyword>
<accession>A0A2T2NDM0</accession>
<dbReference type="GO" id="GO:0006508">
    <property type="term" value="P:proteolysis"/>
    <property type="evidence" value="ECO:0007669"/>
    <property type="project" value="UniProtKB-KW"/>
</dbReference>
<sequence length="609" mass="66365">MAFARWAPLLASLVSLGTVVTAADNVTDLGKPLNIPASQFWEGFDGPWSTFRIEIGSPSQQIRVLPGHNQASTLVFISEVCSASDQDCPNNHGGLFLRDNSSTWDETGQYELNTRLEDELGLFGRGLYGWDTMTLGWTGDGMPTIANQSIAGTNSHDYGVGALALNPRPINFTDYNNPIPSLMQNLRNMSTPIPSSSWSYTAGGHNLSPKILGSLVLGGYDAARFVPNDVEFPFSSDISKDFQVAIQEITANITDEPLLSTGIVSYISTLIPDIWLPLSVCERFEEAFGLEWDEDVELYWLNDTVHDSLLERNPQVTMKVGPQVTGDSVSIIMPYWNFYLTATSDLTGNSTGLYFPLKRAANDSQYAIGRAFLQSAYLSADYERSIFNLSQARYPSLPTEQDIVAILPPLAQTTSDSGGGDGGGDTGTSDSQSESGLSTGAIAGIAVGGGIALLVLGAILFILHRRKKAAKKAKPHELDDTDFANNMRHEIADGELKHEVGDGLRHEVPGDTDPKVELYAGEGTQKPVEVGVSREIYEMPAEEIKYAEMDGEGLYDKSQIKPDAAPYHMGADIQEAPTPTPEIQIQNHSPAQTPWTPHQNSPQHWHQNR</sequence>
<dbReference type="Proteomes" id="UP000240883">
    <property type="component" value="Unassembled WGS sequence"/>
</dbReference>
<keyword evidence="3" id="KW-0732">Signal</keyword>
<feature type="domain" description="Peptidase A1" evidence="4">
    <location>
        <begin position="49"/>
        <end position="390"/>
    </location>
</feature>
<organism evidence="5 6">
    <name type="scientific">Corynespora cassiicola Philippines</name>
    <dbReference type="NCBI Taxonomy" id="1448308"/>
    <lineage>
        <taxon>Eukaryota</taxon>
        <taxon>Fungi</taxon>
        <taxon>Dikarya</taxon>
        <taxon>Ascomycota</taxon>
        <taxon>Pezizomycotina</taxon>
        <taxon>Dothideomycetes</taxon>
        <taxon>Pleosporomycetidae</taxon>
        <taxon>Pleosporales</taxon>
        <taxon>Corynesporascaceae</taxon>
        <taxon>Corynespora</taxon>
    </lineage>
</organism>
<dbReference type="OrthoDB" id="4074350at2759"/>
<dbReference type="AlphaFoldDB" id="A0A2T2NDM0"/>
<keyword evidence="2" id="KW-1133">Transmembrane helix</keyword>
<evidence type="ECO:0000313" key="6">
    <source>
        <dbReference type="Proteomes" id="UP000240883"/>
    </source>
</evidence>
<keyword evidence="6" id="KW-1185">Reference proteome</keyword>
<proteinExistence type="predicted"/>
<gene>
    <name evidence="5" type="ORF">BS50DRAFT_104931</name>
</gene>
<reference evidence="5 6" key="1">
    <citation type="journal article" date="2018" name="Front. Microbiol.">
        <title>Genome-Wide Analysis of Corynespora cassiicola Leaf Fall Disease Putative Effectors.</title>
        <authorList>
            <person name="Lopez D."/>
            <person name="Ribeiro S."/>
            <person name="Label P."/>
            <person name="Fumanal B."/>
            <person name="Venisse J.S."/>
            <person name="Kohler A."/>
            <person name="de Oliveira R.R."/>
            <person name="Labutti K."/>
            <person name="Lipzen A."/>
            <person name="Lail K."/>
            <person name="Bauer D."/>
            <person name="Ohm R.A."/>
            <person name="Barry K.W."/>
            <person name="Spatafora J."/>
            <person name="Grigoriev I.V."/>
            <person name="Martin F.M."/>
            <person name="Pujade-Renaud V."/>
        </authorList>
    </citation>
    <scope>NUCLEOTIDE SEQUENCE [LARGE SCALE GENOMIC DNA]</scope>
    <source>
        <strain evidence="5 6">Philippines</strain>
    </source>
</reference>
<dbReference type="SUPFAM" id="SSF50630">
    <property type="entry name" value="Acid proteases"/>
    <property type="match status" value="1"/>
</dbReference>
<evidence type="ECO:0000313" key="5">
    <source>
        <dbReference type="EMBL" id="PSN63138.1"/>
    </source>
</evidence>
<dbReference type="PROSITE" id="PS51767">
    <property type="entry name" value="PEPTIDASE_A1"/>
    <property type="match status" value="1"/>
</dbReference>
<feature type="region of interest" description="Disordered" evidence="1">
    <location>
        <begin position="414"/>
        <end position="435"/>
    </location>
</feature>
<feature type="transmembrane region" description="Helical" evidence="2">
    <location>
        <begin position="441"/>
        <end position="463"/>
    </location>
</feature>
<dbReference type="EMBL" id="KZ678140">
    <property type="protein sequence ID" value="PSN63138.1"/>
    <property type="molecule type" value="Genomic_DNA"/>
</dbReference>
<keyword evidence="2" id="KW-0812">Transmembrane</keyword>
<dbReference type="GO" id="GO:0008233">
    <property type="term" value="F:peptidase activity"/>
    <property type="evidence" value="ECO:0007669"/>
    <property type="project" value="UniProtKB-KW"/>
</dbReference>
<feature type="compositionally biased region" description="Gly residues" evidence="1">
    <location>
        <begin position="417"/>
        <end position="426"/>
    </location>
</feature>
<dbReference type="CDD" id="cd12087">
    <property type="entry name" value="TM_EGFR-like"/>
    <property type="match status" value="1"/>
</dbReference>
<dbReference type="InterPro" id="IPR021109">
    <property type="entry name" value="Peptidase_aspartic_dom_sf"/>
</dbReference>
<protein>
    <submittedName>
        <fullName evidence="5">Acid protease</fullName>
    </submittedName>
</protein>
<dbReference type="InterPro" id="IPR033121">
    <property type="entry name" value="PEPTIDASE_A1"/>
</dbReference>
<name>A0A2T2NDM0_CORCC</name>
<evidence type="ECO:0000256" key="2">
    <source>
        <dbReference type="SAM" id="Phobius"/>
    </source>
</evidence>
<dbReference type="STRING" id="1448308.A0A2T2NDM0"/>
<keyword evidence="2" id="KW-0472">Membrane</keyword>
<feature type="signal peptide" evidence="3">
    <location>
        <begin position="1"/>
        <end position="22"/>
    </location>
</feature>
<evidence type="ECO:0000256" key="3">
    <source>
        <dbReference type="SAM" id="SignalP"/>
    </source>
</evidence>
<feature type="chain" id="PRO_5015487813" evidence="3">
    <location>
        <begin position="23"/>
        <end position="609"/>
    </location>
</feature>
<evidence type="ECO:0000256" key="1">
    <source>
        <dbReference type="SAM" id="MobiDB-lite"/>
    </source>
</evidence>
<feature type="compositionally biased region" description="Polar residues" evidence="1">
    <location>
        <begin position="581"/>
        <end position="609"/>
    </location>
</feature>
<dbReference type="Gene3D" id="2.40.70.10">
    <property type="entry name" value="Acid Proteases"/>
    <property type="match status" value="2"/>
</dbReference>